<dbReference type="InterPro" id="IPR036390">
    <property type="entry name" value="WH_DNA-bd_sf"/>
</dbReference>
<keyword evidence="2" id="KW-0238">DNA-binding</keyword>
<dbReference type="SMART" id="SM00418">
    <property type="entry name" value="HTH_ARSR"/>
    <property type="match status" value="1"/>
</dbReference>
<dbReference type="PANTHER" id="PTHR43132:SF8">
    <property type="entry name" value="HTH-TYPE TRANSCRIPTIONAL REGULATOR KMTR"/>
    <property type="match status" value="1"/>
</dbReference>
<evidence type="ECO:0000256" key="1">
    <source>
        <dbReference type="ARBA" id="ARBA00023015"/>
    </source>
</evidence>
<evidence type="ECO:0000256" key="2">
    <source>
        <dbReference type="ARBA" id="ARBA00023125"/>
    </source>
</evidence>
<reference evidence="6 7" key="1">
    <citation type="submission" date="2024-09" db="EMBL/GenBank/DDBJ databases">
        <authorList>
            <person name="Sun Q."/>
            <person name="Mori K."/>
        </authorList>
    </citation>
    <scope>NUCLEOTIDE SEQUENCE [LARGE SCALE GENOMIC DNA]</scope>
    <source>
        <strain evidence="6 7">TBRC 0563</strain>
    </source>
</reference>
<evidence type="ECO:0000256" key="4">
    <source>
        <dbReference type="SAM" id="MobiDB-lite"/>
    </source>
</evidence>
<evidence type="ECO:0000256" key="3">
    <source>
        <dbReference type="ARBA" id="ARBA00023163"/>
    </source>
</evidence>
<protein>
    <submittedName>
        <fullName evidence="6">ArsR/SmtB family transcription factor</fullName>
    </submittedName>
</protein>
<organism evidence="6 7">
    <name type="scientific">Actinoallomurus acaciae</name>
    <dbReference type="NCBI Taxonomy" id="502577"/>
    <lineage>
        <taxon>Bacteria</taxon>
        <taxon>Bacillati</taxon>
        <taxon>Actinomycetota</taxon>
        <taxon>Actinomycetes</taxon>
        <taxon>Streptosporangiales</taxon>
        <taxon>Thermomonosporaceae</taxon>
        <taxon>Actinoallomurus</taxon>
    </lineage>
</organism>
<evidence type="ECO:0000259" key="5">
    <source>
        <dbReference type="SMART" id="SM00418"/>
    </source>
</evidence>
<dbReference type="RefSeq" id="WP_378196226.1">
    <property type="nucleotide sequence ID" value="NZ_JBHLZP010000024.1"/>
</dbReference>
<feature type="domain" description="HTH arsR-type" evidence="5">
    <location>
        <begin position="225"/>
        <end position="300"/>
    </location>
</feature>
<comment type="caution">
    <text evidence="6">The sequence shown here is derived from an EMBL/GenBank/DDBJ whole genome shotgun (WGS) entry which is preliminary data.</text>
</comment>
<dbReference type="InterPro" id="IPR011991">
    <property type="entry name" value="ArsR-like_HTH"/>
</dbReference>
<evidence type="ECO:0000313" key="7">
    <source>
        <dbReference type="Proteomes" id="UP001589627"/>
    </source>
</evidence>
<dbReference type="InterPro" id="IPR051011">
    <property type="entry name" value="Metal_resp_trans_reg"/>
</dbReference>
<proteinExistence type="predicted"/>
<dbReference type="EMBL" id="JBHLZP010000024">
    <property type="protein sequence ID" value="MFB9831668.1"/>
    <property type="molecule type" value="Genomic_DNA"/>
</dbReference>
<feature type="region of interest" description="Disordered" evidence="4">
    <location>
        <begin position="289"/>
        <end position="309"/>
    </location>
</feature>
<keyword evidence="3" id="KW-0804">Transcription</keyword>
<keyword evidence="1" id="KW-0805">Transcription regulation</keyword>
<dbReference type="PANTHER" id="PTHR43132">
    <property type="entry name" value="ARSENICAL RESISTANCE OPERON REPRESSOR ARSR-RELATED"/>
    <property type="match status" value="1"/>
</dbReference>
<sequence length="309" mass="33771">MQSRSPGTLYREWWTTTHRRLRAYQDDVGPARRLSGLVPLRGDFPDFLTPPEGLDGLEAALDSLAAVPRDRLRADMSRLRPQPSRPTWVRLLGRGDRTVHAKVVDDVRRYFTAFIQPAWPTIDSLVTAECGRRTQQYRSGGVERLLEGLPPGFRWSAPVLAMDYPVERTVDLRGRGITLIPSFFCTVTPVTLIDADLPPVLVYPVRPLMASRPAPSSGASEEAHAALAAIIGGTRATILRTLTTPCTTTELAEYIDMSLASASHHAGLLRKAGLITTVRNGQTVTHALTPRGHCLLPPDGESAASAFPP</sequence>
<dbReference type="InterPro" id="IPR036388">
    <property type="entry name" value="WH-like_DNA-bd_sf"/>
</dbReference>
<dbReference type="SUPFAM" id="SSF46785">
    <property type="entry name" value="Winged helix' DNA-binding domain"/>
    <property type="match status" value="1"/>
</dbReference>
<dbReference type="CDD" id="cd00090">
    <property type="entry name" value="HTH_ARSR"/>
    <property type="match status" value="1"/>
</dbReference>
<dbReference type="Pfam" id="PF12840">
    <property type="entry name" value="HTH_20"/>
    <property type="match status" value="1"/>
</dbReference>
<evidence type="ECO:0000313" key="6">
    <source>
        <dbReference type="EMBL" id="MFB9831668.1"/>
    </source>
</evidence>
<dbReference type="Gene3D" id="1.10.10.10">
    <property type="entry name" value="Winged helix-like DNA-binding domain superfamily/Winged helix DNA-binding domain"/>
    <property type="match status" value="1"/>
</dbReference>
<keyword evidence="7" id="KW-1185">Reference proteome</keyword>
<name>A0ABV5Y9G2_9ACTN</name>
<accession>A0ABV5Y9G2</accession>
<dbReference type="Proteomes" id="UP001589627">
    <property type="component" value="Unassembled WGS sequence"/>
</dbReference>
<dbReference type="InterPro" id="IPR001845">
    <property type="entry name" value="HTH_ArsR_DNA-bd_dom"/>
</dbReference>
<gene>
    <name evidence="6" type="ORF">ACFFNX_05625</name>
</gene>